<evidence type="ECO:0000313" key="3">
    <source>
        <dbReference type="Proteomes" id="UP001530293"/>
    </source>
</evidence>
<gene>
    <name evidence="2" type="ORF">ACHAWU_002334</name>
</gene>
<feature type="compositionally biased region" description="Polar residues" evidence="1">
    <location>
        <begin position="431"/>
        <end position="443"/>
    </location>
</feature>
<comment type="caution">
    <text evidence="2">The sequence shown here is derived from an EMBL/GenBank/DDBJ whole genome shotgun (WGS) entry which is preliminary data.</text>
</comment>
<proteinExistence type="predicted"/>
<sequence>MSVSDSSVTNLIGALDSADNDPPIADVTDVSATETYYIESDRTLLSLVALSIGLCDANGLKILDPDTPPWENMNANIIKPKVDDLKAECIRRWHAFIQHDPDASKECRAKEPSNKYWDKKKLLKYLCDHPISGSCDVTFLRAEISKWREAAVDAAKELISEKRQLDIADAAAKKYKSWTGKHPYLRLMHAIVDDDNIKRAYIHRNDVPSGRMAVENRNTAEAKAANVWQMVADKWNDVTFEPVTESVPDLFHTTFDVSEIISHDMVVSNLPPNADKAKERFESMMTVLKRIIPKWEKSGQGDGGHHGDDDDNNPIKHRDAYEDVFDNDNDDDECEENGDDGEKILHNKPKWGEFKGRSRYALSSRQDFFQSTNSYVLYLWHIIDKHKLIGSSMSMLADGVGSLDGARGIPSAIRKGNDDYDKDDDELQSIGSKSIASKSTNNTGDEDKLSTSIRDHGAYVLRMAMLKAQEGEKNRAHAVAKEKRQRTDAMDEQILALRAEKRQLTIQLCSIEPGTNTSLINAISASIAEVEEDIKQREINKKGMQQIDVEVPTPIKNNCTPEDKSK</sequence>
<accession>A0ABD3MRD8</accession>
<dbReference type="AlphaFoldDB" id="A0ABD3MRD8"/>
<dbReference type="Proteomes" id="UP001530293">
    <property type="component" value="Unassembled WGS sequence"/>
</dbReference>
<feature type="compositionally biased region" description="Basic and acidic residues" evidence="1">
    <location>
        <begin position="296"/>
        <end position="321"/>
    </location>
</feature>
<evidence type="ECO:0000256" key="1">
    <source>
        <dbReference type="SAM" id="MobiDB-lite"/>
    </source>
</evidence>
<dbReference type="EMBL" id="JALLBG020000096">
    <property type="protein sequence ID" value="KAL3765416.1"/>
    <property type="molecule type" value="Genomic_DNA"/>
</dbReference>
<feature type="region of interest" description="Disordered" evidence="1">
    <location>
        <begin position="296"/>
        <end position="348"/>
    </location>
</feature>
<protein>
    <submittedName>
        <fullName evidence="2">Uncharacterized protein</fullName>
    </submittedName>
</protein>
<name>A0ABD3MRD8_9STRA</name>
<evidence type="ECO:0000313" key="2">
    <source>
        <dbReference type="EMBL" id="KAL3765416.1"/>
    </source>
</evidence>
<feature type="region of interest" description="Disordered" evidence="1">
    <location>
        <begin position="431"/>
        <end position="450"/>
    </location>
</feature>
<keyword evidence="3" id="KW-1185">Reference proteome</keyword>
<organism evidence="2 3">
    <name type="scientific">Discostella pseudostelligera</name>
    <dbReference type="NCBI Taxonomy" id="259834"/>
    <lineage>
        <taxon>Eukaryota</taxon>
        <taxon>Sar</taxon>
        <taxon>Stramenopiles</taxon>
        <taxon>Ochrophyta</taxon>
        <taxon>Bacillariophyta</taxon>
        <taxon>Coscinodiscophyceae</taxon>
        <taxon>Thalassiosirophycidae</taxon>
        <taxon>Stephanodiscales</taxon>
        <taxon>Stephanodiscaceae</taxon>
        <taxon>Discostella</taxon>
    </lineage>
</organism>
<reference evidence="2 3" key="1">
    <citation type="submission" date="2024-10" db="EMBL/GenBank/DDBJ databases">
        <title>Updated reference genomes for cyclostephanoid diatoms.</title>
        <authorList>
            <person name="Roberts W.R."/>
            <person name="Alverson A.J."/>
        </authorList>
    </citation>
    <scope>NUCLEOTIDE SEQUENCE [LARGE SCALE GENOMIC DNA]</scope>
    <source>
        <strain evidence="2 3">AJA232-27</strain>
    </source>
</reference>
<feature type="compositionally biased region" description="Acidic residues" evidence="1">
    <location>
        <begin position="322"/>
        <end position="339"/>
    </location>
</feature>